<evidence type="ECO:0000259" key="1">
    <source>
        <dbReference type="Pfam" id="PF00144"/>
    </source>
</evidence>
<dbReference type="InterPro" id="IPR012338">
    <property type="entry name" value="Beta-lactam/transpept-like"/>
</dbReference>
<dbReference type="Gene3D" id="3.40.710.10">
    <property type="entry name" value="DD-peptidase/beta-lactamase superfamily"/>
    <property type="match status" value="1"/>
</dbReference>
<proteinExistence type="predicted"/>
<dbReference type="EMBL" id="FNTX01000002">
    <property type="protein sequence ID" value="SEE83318.1"/>
    <property type="molecule type" value="Genomic_DNA"/>
</dbReference>
<gene>
    <name evidence="2" type="ORF">SAMN04488554_3105</name>
</gene>
<dbReference type="STRING" id="648782.SAMN04488554_3105"/>
<protein>
    <submittedName>
        <fullName evidence="2">CubicO group peptidase, beta-lactamase class C family</fullName>
    </submittedName>
</protein>
<name>A0A1H5M4A1_9MICO</name>
<dbReference type="RefSeq" id="WP_089773949.1">
    <property type="nucleotide sequence ID" value="NZ_FNTX01000002.1"/>
</dbReference>
<dbReference type="OrthoDB" id="9809635at2"/>
<dbReference type="Pfam" id="PF00144">
    <property type="entry name" value="Beta-lactamase"/>
    <property type="match status" value="1"/>
</dbReference>
<dbReference type="InterPro" id="IPR001466">
    <property type="entry name" value="Beta-lactam-related"/>
</dbReference>
<dbReference type="PANTHER" id="PTHR43283:SF3">
    <property type="entry name" value="BETA-LACTAMASE FAMILY PROTEIN (AFU_ORTHOLOGUE AFUA_5G07500)"/>
    <property type="match status" value="1"/>
</dbReference>
<sequence length="387" mass="40710">MSTLSTANVNDVLAPHVGADAIPGLTWLARDGDQVVSGALGHRDLGGTQPLTTDEIFRISSMTKPVTALTALILVTDGALQLTEPVDTYLPELAERRVLRHPHAELDDTVPADRPITVTDLLTNTSGWGMDFTDFSPTPLSQAWAERGTAPGPPAPAGALPTDAWLAAASDLPLQAQPGQRWLYNTSSLLTGMLIERVAGARLGEVMAERIFEPLGMHDTAFRVPAHGVDRFGACFAVGEDVYDSADGQWAQHPPADGGDAGLVSTVSDYVRFADLVHGGGAVGDRRLVREDLVQAMTTNQLAVDVLARGGPAPDGGSGWGYGCGVLVRPAPSGLSAGSYGWDGGLGSRWFTDPVTGRTGILLTNRMWTSPQPPEAFRAFEALIGSA</sequence>
<dbReference type="PANTHER" id="PTHR43283">
    <property type="entry name" value="BETA-LACTAMASE-RELATED"/>
    <property type="match status" value="1"/>
</dbReference>
<evidence type="ECO:0000313" key="3">
    <source>
        <dbReference type="Proteomes" id="UP000199220"/>
    </source>
</evidence>
<organism evidence="2 3">
    <name type="scientific">Ruania alba</name>
    <dbReference type="NCBI Taxonomy" id="648782"/>
    <lineage>
        <taxon>Bacteria</taxon>
        <taxon>Bacillati</taxon>
        <taxon>Actinomycetota</taxon>
        <taxon>Actinomycetes</taxon>
        <taxon>Micrococcales</taxon>
        <taxon>Ruaniaceae</taxon>
        <taxon>Ruania</taxon>
    </lineage>
</organism>
<keyword evidence="3" id="KW-1185">Reference proteome</keyword>
<dbReference type="SUPFAM" id="SSF56601">
    <property type="entry name" value="beta-lactamase/transpeptidase-like"/>
    <property type="match status" value="1"/>
</dbReference>
<dbReference type="InterPro" id="IPR050789">
    <property type="entry name" value="Diverse_Enzym_Activities"/>
</dbReference>
<dbReference type="AlphaFoldDB" id="A0A1H5M4A1"/>
<accession>A0A1H5M4A1</accession>
<dbReference type="Proteomes" id="UP000199220">
    <property type="component" value="Unassembled WGS sequence"/>
</dbReference>
<feature type="domain" description="Beta-lactamase-related" evidence="1">
    <location>
        <begin position="10"/>
        <end position="369"/>
    </location>
</feature>
<reference evidence="3" key="1">
    <citation type="submission" date="2016-10" db="EMBL/GenBank/DDBJ databases">
        <authorList>
            <person name="Varghese N."/>
            <person name="Submissions S."/>
        </authorList>
    </citation>
    <scope>NUCLEOTIDE SEQUENCE [LARGE SCALE GENOMIC DNA]</scope>
    <source>
        <strain evidence="3">DSM 21368</strain>
    </source>
</reference>
<evidence type="ECO:0000313" key="2">
    <source>
        <dbReference type="EMBL" id="SEE83318.1"/>
    </source>
</evidence>